<reference evidence="1 2" key="1">
    <citation type="journal article" date="2019" name="Sci. Rep.">
        <title>Orb-weaving spider Araneus ventricosus genome elucidates the spidroin gene catalogue.</title>
        <authorList>
            <person name="Kono N."/>
            <person name="Nakamura H."/>
            <person name="Ohtoshi R."/>
            <person name="Moran D.A.P."/>
            <person name="Shinohara A."/>
            <person name="Yoshida Y."/>
            <person name="Fujiwara M."/>
            <person name="Mori M."/>
            <person name="Tomita M."/>
            <person name="Arakawa K."/>
        </authorList>
    </citation>
    <scope>NUCLEOTIDE SEQUENCE [LARGE SCALE GENOMIC DNA]</scope>
</reference>
<dbReference type="EMBL" id="BGPR01014097">
    <property type="protein sequence ID" value="GBN63722.1"/>
    <property type="molecule type" value="Genomic_DNA"/>
</dbReference>
<dbReference type="AlphaFoldDB" id="A0A4Y2QK86"/>
<dbReference type="Proteomes" id="UP000499080">
    <property type="component" value="Unassembled WGS sequence"/>
</dbReference>
<evidence type="ECO:0000313" key="2">
    <source>
        <dbReference type="Proteomes" id="UP000499080"/>
    </source>
</evidence>
<protein>
    <submittedName>
        <fullName evidence="1">Uncharacterized protein</fullName>
    </submittedName>
</protein>
<keyword evidence="2" id="KW-1185">Reference proteome</keyword>
<proteinExistence type="predicted"/>
<accession>A0A4Y2QK86</accession>
<organism evidence="1 2">
    <name type="scientific">Araneus ventricosus</name>
    <name type="common">Orbweaver spider</name>
    <name type="synonym">Epeira ventricosa</name>
    <dbReference type="NCBI Taxonomy" id="182803"/>
    <lineage>
        <taxon>Eukaryota</taxon>
        <taxon>Metazoa</taxon>
        <taxon>Ecdysozoa</taxon>
        <taxon>Arthropoda</taxon>
        <taxon>Chelicerata</taxon>
        <taxon>Arachnida</taxon>
        <taxon>Araneae</taxon>
        <taxon>Araneomorphae</taxon>
        <taxon>Entelegynae</taxon>
        <taxon>Araneoidea</taxon>
        <taxon>Araneidae</taxon>
        <taxon>Araneus</taxon>
    </lineage>
</organism>
<evidence type="ECO:0000313" key="1">
    <source>
        <dbReference type="EMBL" id="GBN63722.1"/>
    </source>
</evidence>
<comment type="caution">
    <text evidence="1">The sequence shown here is derived from an EMBL/GenBank/DDBJ whole genome shotgun (WGS) entry which is preliminary data.</text>
</comment>
<name>A0A4Y2QK86_ARAVE</name>
<sequence>MLKNEILNDFKWTNTPEKIKTNIISLIFVNGFGGQCTLAQEHRWFLFLLLPLQPVLIFDVVMSCFQCSKCSTWVLHCAVGTFPKLGELPQDQARGPGLSAKKYSIPLGRNASWDPKRILTRPLWSSCPQSNNNRSPLKTKDHLFINRSRSGLQPGGISFSKLQKVARPSITPVYCNLHKGRFVNPGLKNITFCILLRIRHCPLPDMLASLSINARSLVPPAPGMVSVTQRFVVLSQTDNICNSG</sequence>
<gene>
    <name evidence="1" type="ORF">AVEN_162893_1</name>
</gene>